<sequence>MNITEHAHFEGEYLITQVKHEGTNPQVLDEGAQSQGRHYINYTLHESFLGFVVGVLHHSHLLI</sequence>
<comment type="caution">
    <text evidence="1">The sequence shown here is derived from an EMBL/GenBank/DDBJ whole genome shotgun (WGS) entry which is preliminary data.</text>
</comment>
<keyword evidence="2" id="KW-1185">Reference proteome</keyword>
<accession>A0A4V1IN27</accession>
<evidence type="ECO:0000313" key="2">
    <source>
        <dbReference type="Proteomes" id="UP000257039"/>
    </source>
</evidence>
<name>A0A4V1IN27_9GAMM</name>
<gene>
    <name evidence="1" type="ORF">B9G39_01765</name>
</gene>
<protein>
    <submittedName>
        <fullName evidence="1">Uncharacterized protein</fullName>
    </submittedName>
</protein>
<dbReference type="RefSeq" id="WP_094785798.1">
    <property type="nucleotide sequence ID" value="NZ_NDXW01000001.1"/>
</dbReference>
<proteinExistence type="predicted"/>
<reference evidence="1 2" key="1">
    <citation type="submission" date="2017-04" db="EMBL/GenBank/DDBJ databases">
        <title>Draft genome sequence of Zooshikella ganghwensis VG4 isolated from Red Sea sediments.</title>
        <authorList>
            <person name="Rehman Z."/>
            <person name="Alam I."/>
            <person name="Kamau A."/>
            <person name="Bajic V."/>
            <person name="Leiknes T."/>
        </authorList>
    </citation>
    <scope>NUCLEOTIDE SEQUENCE [LARGE SCALE GENOMIC DNA]</scope>
    <source>
        <strain evidence="1 2">VG4</strain>
    </source>
</reference>
<dbReference type="Proteomes" id="UP000257039">
    <property type="component" value="Unassembled WGS sequence"/>
</dbReference>
<dbReference type="EMBL" id="NDXW01000001">
    <property type="protein sequence ID" value="RDH42271.1"/>
    <property type="molecule type" value="Genomic_DNA"/>
</dbReference>
<dbReference type="AlphaFoldDB" id="A0A4V1IN27"/>
<evidence type="ECO:0000313" key="1">
    <source>
        <dbReference type="EMBL" id="RDH42271.1"/>
    </source>
</evidence>
<organism evidence="1 2">
    <name type="scientific">Zooshikella ganghwensis</name>
    <dbReference type="NCBI Taxonomy" id="202772"/>
    <lineage>
        <taxon>Bacteria</taxon>
        <taxon>Pseudomonadati</taxon>
        <taxon>Pseudomonadota</taxon>
        <taxon>Gammaproteobacteria</taxon>
        <taxon>Oceanospirillales</taxon>
        <taxon>Zooshikellaceae</taxon>
        <taxon>Zooshikella</taxon>
    </lineage>
</organism>